<dbReference type="PRINTS" id="PR00778">
    <property type="entry name" value="HTHARSR"/>
</dbReference>
<dbReference type="InterPro" id="IPR051081">
    <property type="entry name" value="HTH_MetalResp_TranReg"/>
</dbReference>
<proteinExistence type="predicted"/>
<evidence type="ECO:0000313" key="6">
    <source>
        <dbReference type="Proteomes" id="UP001231941"/>
    </source>
</evidence>
<keyword evidence="6" id="KW-1185">Reference proteome</keyword>
<dbReference type="CDD" id="cd00090">
    <property type="entry name" value="HTH_ARSR"/>
    <property type="match status" value="1"/>
</dbReference>
<dbReference type="InterPro" id="IPR011991">
    <property type="entry name" value="ArsR-like_HTH"/>
</dbReference>
<keyword evidence="3" id="KW-0804">Transcription</keyword>
<dbReference type="EMBL" id="JAVAMP010000013">
    <property type="protein sequence ID" value="MDP5276265.1"/>
    <property type="molecule type" value="Genomic_DNA"/>
</dbReference>
<accession>A0ABT9J3R1</accession>
<dbReference type="SMART" id="SM00418">
    <property type="entry name" value="HTH_ARSR"/>
    <property type="match status" value="1"/>
</dbReference>
<dbReference type="PANTHER" id="PTHR33154">
    <property type="entry name" value="TRANSCRIPTIONAL REGULATOR, ARSR FAMILY"/>
    <property type="match status" value="1"/>
</dbReference>
<dbReference type="InterPro" id="IPR036390">
    <property type="entry name" value="WH_DNA-bd_sf"/>
</dbReference>
<keyword evidence="1" id="KW-0805">Transcription regulation</keyword>
<evidence type="ECO:0000256" key="1">
    <source>
        <dbReference type="ARBA" id="ARBA00023015"/>
    </source>
</evidence>
<keyword evidence="2" id="KW-0238">DNA-binding</keyword>
<dbReference type="RefSeq" id="WP_305993575.1">
    <property type="nucleotide sequence ID" value="NZ_JAVAMP010000013.1"/>
</dbReference>
<dbReference type="PROSITE" id="PS50987">
    <property type="entry name" value="HTH_ARSR_2"/>
    <property type="match status" value="1"/>
</dbReference>
<organism evidence="5 6">
    <name type="scientific">Chengkuizengella axinellae</name>
    <dbReference type="NCBI Taxonomy" id="3064388"/>
    <lineage>
        <taxon>Bacteria</taxon>
        <taxon>Bacillati</taxon>
        <taxon>Bacillota</taxon>
        <taxon>Bacilli</taxon>
        <taxon>Bacillales</taxon>
        <taxon>Paenibacillaceae</taxon>
        <taxon>Chengkuizengella</taxon>
    </lineage>
</organism>
<evidence type="ECO:0000256" key="3">
    <source>
        <dbReference type="ARBA" id="ARBA00023163"/>
    </source>
</evidence>
<dbReference type="NCBIfam" id="NF033788">
    <property type="entry name" value="HTH_metalloreg"/>
    <property type="match status" value="1"/>
</dbReference>
<gene>
    <name evidence="5" type="ORF">Q5Y73_19385</name>
</gene>
<dbReference type="InterPro" id="IPR001845">
    <property type="entry name" value="HTH_ArsR_DNA-bd_dom"/>
</dbReference>
<evidence type="ECO:0000256" key="2">
    <source>
        <dbReference type="ARBA" id="ARBA00023125"/>
    </source>
</evidence>
<feature type="domain" description="HTH arsR-type" evidence="4">
    <location>
        <begin position="292"/>
        <end position="384"/>
    </location>
</feature>
<evidence type="ECO:0000259" key="4">
    <source>
        <dbReference type="PROSITE" id="PS50987"/>
    </source>
</evidence>
<sequence length="384" mass="45067">MSREYITRTYPNTKLDIQTSFGVNFITNIFLVDYAIHDLAVMSEWVQDFSKKLPNKVKQNLELLRTVFAHGAILREFYMMKASENHSDWNEFINWWRDLTLDEITKLITYGIQENLNYYYENLAPIPKVEKRLKGLNRSKLNIEEEDTNTNNTALKAVLESWSVEDVEKHIVFFKNPKLIQEKCIELFEGSWNNGFEEFWNKSKELITNLDSTDISRKFKKNEDAIYSITNLFPDTTDISMINRAQKIIFIPTLNLERSLSLFNENNTLYVLFEPLETLSEIKTRSNHNQKSENKILVDAYPAFEGLGDKTRLQILLLLSQNRELFAQQIVKALSMNQSMVSRHLRQLQESNLISIRQEGNTKFYSINKTSLRKVMDFLNIIAK</sequence>
<protein>
    <submittedName>
        <fullName evidence="5">Metalloregulator ArsR/SmtB family transcription factor</fullName>
    </submittedName>
</protein>
<dbReference type="SUPFAM" id="SSF46785">
    <property type="entry name" value="Winged helix' DNA-binding domain"/>
    <property type="match status" value="1"/>
</dbReference>
<dbReference type="InterPro" id="IPR036388">
    <property type="entry name" value="WH-like_DNA-bd_sf"/>
</dbReference>
<dbReference type="PANTHER" id="PTHR33154:SF33">
    <property type="entry name" value="TRANSCRIPTIONAL REPRESSOR SDPR"/>
    <property type="match status" value="1"/>
</dbReference>
<evidence type="ECO:0000313" key="5">
    <source>
        <dbReference type="EMBL" id="MDP5276265.1"/>
    </source>
</evidence>
<name>A0ABT9J3R1_9BACL</name>
<dbReference type="Proteomes" id="UP001231941">
    <property type="component" value="Unassembled WGS sequence"/>
</dbReference>
<reference evidence="5 6" key="1">
    <citation type="submission" date="2023-08" db="EMBL/GenBank/DDBJ databases">
        <authorList>
            <person name="Park J.-S."/>
        </authorList>
    </citation>
    <scope>NUCLEOTIDE SEQUENCE [LARGE SCALE GENOMIC DNA]</scope>
    <source>
        <strain evidence="5 6">2205SS18-9</strain>
    </source>
</reference>
<dbReference type="Gene3D" id="1.10.10.10">
    <property type="entry name" value="Winged helix-like DNA-binding domain superfamily/Winged helix DNA-binding domain"/>
    <property type="match status" value="1"/>
</dbReference>
<comment type="caution">
    <text evidence="5">The sequence shown here is derived from an EMBL/GenBank/DDBJ whole genome shotgun (WGS) entry which is preliminary data.</text>
</comment>
<dbReference type="Pfam" id="PF01022">
    <property type="entry name" value="HTH_5"/>
    <property type="match status" value="1"/>
</dbReference>